<reference evidence="3 4" key="1">
    <citation type="submission" date="2016-01" db="EMBL/GenBank/DDBJ databases">
        <title>Draft Genome Sequences of Seven Thermophilic Sporeformers Isolated from Foods.</title>
        <authorList>
            <person name="Berendsen E.M."/>
            <person name="Wells-Bennik M.H."/>
            <person name="Krawcyk A.O."/>
            <person name="De Jong A."/>
            <person name="Holsappel S."/>
            <person name="Eijlander R.T."/>
            <person name="Kuipers O.P."/>
        </authorList>
    </citation>
    <scope>NUCLEOTIDE SEQUENCE [LARGE SCALE GENOMIC DNA]</scope>
    <source>
        <strain evidence="3 4">B4119</strain>
    </source>
</reference>
<comment type="caution">
    <text evidence="3">The sequence shown here is derived from an EMBL/GenBank/DDBJ whole genome shotgun (WGS) entry which is preliminary data.</text>
</comment>
<feature type="transmembrane region" description="Helical" evidence="2">
    <location>
        <begin position="37"/>
        <end position="63"/>
    </location>
</feature>
<dbReference type="eggNOG" id="ENOG5033DQZ">
    <property type="taxonomic scope" value="Bacteria"/>
</dbReference>
<gene>
    <name evidence="3" type="ORF">B4119_3889</name>
</gene>
<dbReference type="STRING" id="81408.B4119_3889"/>
<dbReference type="RefSeq" id="WP_061578907.1">
    <property type="nucleotide sequence ID" value="NZ_LQYS01000014.1"/>
</dbReference>
<evidence type="ECO:0008006" key="5">
    <source>
        <dbReference type="Google" id="ProtNLM"/>
    </source>
</evidence>
<dbReference type="AlphaFoldDB" id="A0A150M4M3"/>
<evidence type="ECO:0000256" key="2">
    <source>
        <dbReference type="SAM" id="Phobius"/>
    </source>
</evidence>
<accession>A0A150M4M3</accession>
<evidence type="ECO:0000313" key="4">
    <source>
        <dbReference type="Proteomes" id="UP000075455"/>
    </source>
</evidence>
<dbReference type="InterPro" id="IPR024596">
    <property type="entry name" value="RNApol_su_b/EpuA"/>
</dbReference>
<organism evidence="3 4">
    <name type="scientific">Saccharococcus caldoxylosilyticus</name>
    <dbReference type="NCBI Taxonomy" id="81408"/>
    <lineage>
        <taxon>Bacteria</taxon>
        <taxon>Bacillati</taxon>
        <taxon>Bacillota</taxon>
        <taxon>Bacilli</taxon>
        <taxon>Bacillales</taxon>
        <taxon>Anoxybacillaceae</taxon>
        <taxon>Saccharococcus</taxon>
    </lineage>
</organism>
<dbReference type="Pfam" id="PF11772">
    <property type="entry name" value="EpuA"/>
    <property type="match status" value="1"/>
</dbReference>
<keyword evidence="2" id="KW-0472">Membrane</keyword>
<name>A0A150M4M3_9BACL</name>
<keyword evidence="2" id="KW-0812">Transmembrane</keyword>
<evidence type="ECO:0000313" key="3">
    <source>
        <dbReference type="EMBL" id="KYD19059.1"/>
    </source>
</evidence>
<sequence length="91" mass="10367">MKGQQLEENQAQTEEVSKEETRAERRRRFQRTRLIPIWLRLIIVAVLMAISLAAGAMIGYGVIGDGNPFDVFQPSTWQHIIDIVEKGTKSK</sequence>
<protein>
    <recommendedName>
        <fullName evidence="5">DNA-directed RNA polymerase subunit beta</fullName>
    </recommendedName>
</protein>
<dbReference type="Proteomes" id="UP000075455">
    <property type="component" value="Unassembled WGS sequence"/>
</dbReference>
<evidence type="ECO:0000256" key="1">
    <source>
        <dbReference type="SAM" id="MobiDB-lite"/>
    </source>
</evidence>
<feature type="compositionally biased region" description="Polar residues" evidence="1">
    <location>
        <begin position="1"/>
        <end position="14"/>
    </location>
</feature>
<keyword evidence="2" id="KW-1133">Transmembrane helix</keyword>
<dbReference type="PATRIC" id="fig|81408.3.peg.1409"/>
<proteinExistence type="predicted"/>
<dbReference type="EMBL" id="LQYS01000014">
    <property type="protein sequence ID" value="KYD19059.1"/>
    <property type="molecule type" value="Genomic_DNA"/>
</dbReference>
<feature type="region of interest" description="Disordered" evidence="1">
    <location>
        <begin position="1"/>
        <end position="26"/>
    </location>
</feature>